<dbReference type="AlphaFoldDB" id="A0A437MMA6"/>
<keyword evidence="2" id="KW-1185">Reference proteome</keyword>
<organism evidence="1 2">
    <name type="scientific">Rhodovarius crocodyli</name>
    <dbReference type="NCBI Taxonomy" id="1979269"/>
    <lineage>
        <taxon>Bacteria</taxon>
        <taxon>Pseudomonadati</taxon>
        <taxon>Pseudomonadota</taxon>
        <taxon>Alphaproteobacteria</taxon>
        <taxon>Acetobacterales</taxon>
        <taxon>Roseomonadaceae</taxon>
        <taxon>Rhodovarius</taxon>
    </lineage>
</organism>
<dbReference type="Proteomes" id="UP000282957">
    <property type="component" value="Unassembled WGS sequence"/>
</dbReference>
<dbReference type="OrthoDB" id="7275578at2"/>
<evidence type="ECO:0000313" key="1">
    <source>
        <dbReference type="EMBL" id="RVT98788.1"/>
    </source>
</evidence>
<comment type="caution">
    <text evidence="1">The sequence shown here is derived from an EMBL/GenBank/DDBJ whole genome shotgun (WGS) entry which is preliminary data.</text>
</comment>
<sequence length="139" mass="13374">MAAPALIGVLAEALDPDGEGAPVFSALHPGLDLSASRFQDGPPDEAALVADLLGLGHVVAGAAGPVVLPTACALGGEAAALELELEPLLLRAAHATRRAGGLPAGAVVVLVLAGRSAPVGTGDITADWPGLGQAGATIG</sequence>
<accession>A0A437MMA6</accession>
<gene>
    <name evidence="1" type="ORF">EOD42_01365</name>
</gene>
<proteinExistence type="predicted"/>
<reference evidence="1 2" key="1">
    <citation type="submission" date="2019-01" db="EMBL/GenBank/DDBJ databases">
        <authorList>
            <person name="Chen W.-M."/>
        </authorList>
    </citation>
    <scope>NUCLEOTIDE SEQUENCE [LARGE SCALE GENOMIC DNA]</scope>
    <source>
        <strain evidence="1 2">CCP-6</strain>
    </source>
</reference>
<name>A0A437MMA6_9PROT</name>
<evidence type="ECO:0000313" key="2">
    <source>
        <dbReference type="Proteomes" id="UP000282957"/>
    </source>
</evidence>
<protein>
    <submittedName>
        <fullName evidence="1">Uncharacterized protein</fullName>
    </submittedName>
</protein>
<dbReference type="EMBL" id="SACL01000001">
    <property type="protein sequence ID" value="RVT98788.1"/>
    <property type="molecule type" value="Genomic_DNA"/>
</dbReference>